<sequence length="543" mass="60489">MKKIFLILITLTILGLVVCHREETGWIAVNSTPEGAAVYLNDSLTSEVTNCVFEVQASEHYLKLTLEDYFDWEDSVVVEVDDTLKVNAELISIEEFGYISITSESKGAKVYLDGNLTGYITDCILDSVPIGERTITLQLDDYKDWEKDITVELDDTVHLNAYLIPDTIQPGDVLWKFEIIGNTGLSSPGLGLDGTLYFTADFVNYVYSYIYSLTLDGELYWSYELDEGWGASPVIGVNGAVYVKTEYYVALYAFELGGVYKWKYKVANEIGGTAPPHSPAIGNDGKIYSFFDDGRPFLCALDQSGNSLWKRYFTCYSWEPSIGQDGTLYSVDTRGVLFVLTSNGQEKWTYSPLEVETVAIQGYFFSTPTSIDDDGTLYYGISYEYYEEWMGCDFIAVNPDGTLKWKKHREGRDVNIRFPPVIGGDGTLYVGIGNTFYALDSDGNTKWSYPESGGMPVLSSDGVLYYGANNKLIALNTSGALEWELDIPVVGTPVLSDDGVLCFGSTDGYYYAVYTGSHGLANSPWPRFRHDNQNTGNAAWPIW</sequence>
<dbReference type="SUPFAM" id="SSF50998">
    <property type="entry name" value="Quinoprotein alcohol dehydrogenase-like"/>
    <property type="match status" value="1"/>
</dbReference>
<dbReference type="Gene3D" id="2.130.10.10">
    <property type="entry name" value="YVTN repeat-like/Quinoprotein amine dehydrogenase"/>
    <property type="match status" value="1"/>
</dbReference>
<name>A0A532UQK3_UNCT6</name>
<organism evidence="3 4">
    <name type="scientific">candidate division TA06 bacterium B3_TA06</name>
    <dbReference type="NCBI Taxonomy" id="2012487"/>
    <lineage>
        <taxon>Bacteria</taxon>
        <taxon>Bacteria division TA06</taxon>
    </lineage>
</organism>
<dbReference type="InterPro" id="IPR018391">
    <property type="entry name" value="PQQ_b-propeller_rpt"/>
</dbReference>
<feature type="domain" description="Pyrrolo-quinoline quinone repeat" evidence="2">
    <location>
        <begin position="396"/>
        <end position="485"/>
    </location>
</feature>
<comment type="caution">
    <text evidence="3">The sequence shown here is derived from an EMBL/GenBank/DDBJ whole genome shotgun (WGS) entry which is preliminary data.</text>
</comment>
<dbReference type="PANTHER" id="PTHR34512">
    <property type="entry name" value="CELL SURFACE PROTEIN"/>
    <property type="match status" value="1"/>
</dbReference>
<feature type="domain" description="Pyrrolo-quinoline quinone repeat" evidence="2">
    <location>
        <begin position="171"/>
        <end position="311"/>
    </location>
</feature>
<dbReference type="InterPro" id="IPR011047">
    <property type="entry name" value="Quinoprotein_ADH-like_sf"/>
</dbReference>
<dbReference type="PANTHER" id="PTHR34512:SF30">
    <property type="entry name" value="OUTER MEMBRANE PROTEIN ASSEMBLY FACTOR BAMB"/>
    <property type="match status" value="1"/>
</dbReference>
<dbReference type="InterPro" id="IPR002372">
    <property type="entry name" value="PQQ_rpt_dom"/>
</dbReference>
<evidence type="ECO:0000259" key="1">
    <source>
        <dbReference type="Pfam" id="PF08308"/>
    </source>
</evidence>
<evidence type="ECO:0008006" key="5">
    <source>
        <dbReference type="Google" id="ProtNLM"/>
    </source>
</evidence>
<protein>
    <recommendedName>
        <fullName evidence="5">PEGA domain-containing protein</fullName>
    </recommendedName>
</protein>
<dbReference type="InterPro" id="IPR015943">
    <property type="entry name" value="WD40/YVTN_repeat-like_dom_sf"/>
</dbReference>
<dbReference type="Proteomes" id="UP000317778">
    <property type="component" value="Unassembled WGS sequence"/>
</dbReference>
<dbReference type="SMART" id="SM00564">
    <property type="entry name" value="PQQ"/>
    <property type="match status" value="6"/>
</dbReference>
<feature type="domain" description="PEGA" evidence="1">
    <location>
        <begin position="26"/>
        <end position="90"/>
    </location>
</feature>
<gene>
    <name evidence="3" type="ORF">CEE36_11180</name>
</gene>
<dbReference type="EMBL" id="NJBO01000035">
    <property type="protein sequence ID" value="TKJ37218.1"/>
    <property type="molecule type" value="Genomic_DNA"/>
</dbReference>
<dbReference type="Pfam" id="PF13360">
    <property type="entry name" value="PQQ_2"/>
    <property type="match status" value="2"/>
</dbReference>
<feature type="domain" description="PEGA" evidence="1">
    <location>
        <begin position="97"/>
        <end position="163"/>
    </location>
</feature>
<evidence type="ECO:0000313" key="3">
    <source>
        <dbReference type="EMBL" id="TKJ37218.1"/>
    </source>
</evidence>
<evidence type="ECO:0000259" key="2">
    <source>
        <dbReference type="Pfam" id="PF13360"/>
    </source>
</evidence>
<accession>A0A532UQK3</accession>
<proteinExistence type="predicted"/>
<reference evidence="3 4" key="1">
    <citation type="submission" date="2017-06" db="EMBL/GenBank/DDBJ databases">
        <title>Novel microbial phyla capable of carbon fixation and sulfur reduction in deep-sea sediments.</title>
        <authorList>
            <person name="Huang J."/>
            <person name="Baker B."/>
            <person name="Wang Y."/>
        </authorList>
    </citation>
    <scope>NUCLEOTIDE SEQUENCE [LARGE SCALE GENOMIC DNA]</scope>
    <source>
        <strain evidence="3">B3_TA06</strain>
    </source>
</reference>
<dbReference type="Pfam" id="PF08308">
    <property type="entry name" value="PEGA"/>
    <property type="match status" value="2"/>
</dbReference>
<dbReference type="AlphaFoldDB" id="A0A532UQK3"/>
<dbReference type="Gene3D" id="2.40.128.630">
    <property type="match status" value="1"/>
</dbReference>
<dbReference type="InterPro" id="IPR013229">
    <property type="entry name" value="PEGA"/>
</dbReference>
<evidence type="ECO:0000313" key="4">
    <source>
        <dbReference type="Proteomes" id="UP000317778"/>
    </source>
</evidence>
<dbReference type="Gene3D" id="2.40.10.480">
    <property type="match status" value="1"/>
</dbReference>